<dbReference type="Ensembl" id="ENSOKIT00005008326.1">
    <property type="protein sequence ID" value="ENSOKIP00005007823.1"/>
    <property type="gene ID" value="ENSOKIG00005003527.1"/>
</dbReference>
<dbReference type="PANTHER" id="PTHR24006:SF905">
    <property type="entry name" value="UBIQUITIN CARBOXYL-TERMINAL HYDROLASE 1"/>
    <property type="match status" value="1"/>
</dbReference>
<feature type="domain" description="USP" evidence="2">
    <location>
        <begin position="1"/>
        <end position="334"/>
    </location>
</feature>
<dbReference type="SUPFAM" id="SSF54001">
    <property type="entry name" value="Cysteine proteinases"/>
    <property type="match status" value="1"/>
</dbReference>
<dbReference type="InterPro" id="IPR028889">
    <property type="entry name" value="USP"/>
</dbReference>
<reference evidence="3" key="2">
    <citation type="submission" date="2025-09" db="UniProtKB">
        <authorList>
            <consortium name="Ensembl"/>
        </authorList>
    </citation>
    <scope>IDENTIFICATION</scope>
</reference>
<dbReference type="GO" id="GO:0005829">
    <property type="term" value="C:cytosol"/>
    <property type="evidence" value="ECO:0007669"/>
    <property type="project" value="TreeGrafter"/>
</dbReference>
<dbReference type="PROSITE" id="PS50235">
    <property type="entry name" value="USP_3"/>
    <property type="match status" value="1"/>
</dbReference>
<keyword evidence="4" id="KW-1185">Reference proteome</keyword>
<reference evidence="3" key="1">
    <citation type="submission" date="2025-08" db="UniProtKB">
        <authorList>
            <consortium name="Ensembl"/>
        </authorList>
    </citation>
    <scope>IDENTIFICATION</scope>
</reference>
<sequence length="344" mass="38192">MCTHTHLGFLFNTAILQPRDSTTHAHPLHIHEQSPLKQAVSKISPNNSLHNVYPLILQPSHPNTLSSALLSTPPVSPDPKLELKTLKWPISQFASVERIVGEYLCETCHHYTEAERSLPFDKTPPEVVTIHLKCFSVLYNDLYAGLSKVNTPPLQTPFKRSLEEWCMHPSATGGQHYQLFAVVIHSAVTISSGRYTTYIRMMDSKDTKVHLPEGDEKQSGEEEEWGGTAGGARGACPAMTLGATSRQPTQTRQRISRAPGHSSNGGIKEEAEEVLVTGCEGAGGGVSTEQALSSLLQNEGKWMLFDDSEMLFFEEDFLRACSTSTPYLLFYRRVFRQGHHFVCV</sequence>
<dbReference type="InterPro" id="IPR038765">
    <property type="entry name" value="Papain-like_cys_pep_sf"/>
</dbReference>
<evidence type="ECO:0000313" key="3">
    <source>
        <dbReference type="Ensembl" id="ENSOKIP00005007823.1"/>
    </source>
</evidence>
<dbReference type="Pfam" id="PF00443">
    <property type="entry name" value="UCH"/>
    <property type="match status" value="1"/>
</dbReference>
<feature type="compositionally biased region" description="Basic and acidic residues" evidence="1">
    <location>
        <begin position="209"/>
        <end position="220"/>
    </location>
</feature>
<dbReference type="InterPro" id="IPR001394">
    <property type="entry name" value="Peptidase_C19_UCH"/>
</dbReference>
<feature type="compositionally biased region" description="Polar residues" evidence="1">
    <location>
        <begin position="242"/>
        <end position="253"/>
    </location>
</feature>
<evidence type="ECO:0000313" key="4">
    <source>
        <dbReference type="Proteomes" id="UP000694557"/>
    </source>
</evidence>
<dbReference type="Gene3D" id="3.90.70.10">
    <property type="entry name" value="Cysteine proteinases"/>
    <property type="match status" value="1"/>
</dbReference>
<dbReference type="GO" id="GO:0016579">
    <property type="term" value="P:protein deubiquitination"/>
    <property type="evidence" value="ECO:0007669"/>
    <property type="project" value="InterPro"/>
</dbReference>
<protein>
    <recommendedName>
        <fullName evidence="2">USP domain-containing protein</fullName>
    </recommendedName>
</protein>
<proteinExistence type="predicted"/>
<dbReference type="AlphaFoldDB" id="A0A8C7CK75"/>
<dbReference type="InterPro" id="IPR050164">
    <property type="entry name" value="Peptidase_C19"/>
</dbReference>
<dbReference type="GO" id="GO:0004843">
    <property type="term" value="F:cysteine-type deubiquitinase activity"/>
    <property type="evidence" value="ECO:0007669"/>
    <property type="project" value="InterPro"/>
</dbReference>
<dbReference type="GeneTree" id="ENSGT00910000144243"/>
<dbReference type="Proteomes" id="UP000694557">
    <property type="component" value="Unassembled WGS sequence"/>
</dbReference>
<evidence type="ECO:0000259" key="2">
    <source>
        <dbReference type="PROSITE" id="PS50235"/>
    </source>
</evidence>
<evidence type="ECO:0000256" key="1">
    <source>
        <dbReference type="SAM" id="MobiDB-lite"/>
    </source>
</evidence>
<feature type="region of interest" description="Disordered" evidence="1">
    <location>
        <begin position="209"/>
        <end position="268"/>
    </location>
</feature>
<dbReference type="GO" id="GO:0005634">
    <property type="term" value="C:nucleus"/>
    <property type="evidence" value="ECO:0007669"/>
    <property type="project" value="TreeGrafter"/>
</dbReference>
<accession>A0A8C7CK75</accession>
<dbReference type="PANTHER" id="PTHR24006">
    <property type="entry name" value="UBIQUITIN CARBOXYL-TERMINAL HYDROLASE"/>
    <property type="match status" value="1"/>
</dbReference>
<name>A0A8C7CK75_ONCKI</name>
<organism evidence="3 4">
    <name type="scientific">Oncorhynchus kisutch</name>
    <name type="common">Coho salmon</name>
    <name type="synonym">Salmo kisutch</name>
    <dbReference type="NCBI Taxonomy" id="8019"/>
    <lineage>
        <taxon>Eukaryota</taxon>
        <taxon>Metazoa</taxon>
        <taxon>Chordata</taxon>
        <taxon>Craniata</taxon>
        <taxon>Vertebrata</taxon>
        <taxon>Euteleostomi</taxon>
        <taxon>Actinopterygii</taxon>
        <taxon>Neopterygii</taxon>
        <taxon>Teleostei</taxon>
        <taxon>Protacanthopterygii</taxon>
        <taxon>Salmoniformes</taxon>
        <taxon>Salmonidae</taxon>
        <taxon>Salmoninae</taxon>
        <taxon>Oncorhynchus</taxon>
    </lineage>
</organism>